<reference evidence="1 2" key="1">
    <citation type="submission" date="2016-01" db="EMBL/GenBank/DDBJ databases">
        <title>Amycolatopsis coloradensis genome sequencing and assembly.</title>
        <authorList>
            <person name="Mayilraj S."/>
        </authorList>
    </citation>
    <scope>NUCLEOTIDE SEQUENCE [LARGE SCALE GENOMIC DNA]</scope>
    <source>
        <strain evidence="1 2">DSM 44225</strain>
    </source>
</reference>
<dbReference type="EMBL" id="MQUQ01000007">
    <property type="protein sequence ID" value="OLZ51642.1"/>
    <property type="molecule type" value="Genomic_DNA"/>
</dbReference>
<name>A0A1R0KU38_9PSEU</name>
<keyword evidence="2" id="KW-1185">Reference proteome</keyword>
<proteinExistence type="predicted"/>
<dbReference type="OrthoDB" id="9885121at2"/>
<dbReference type="Proteomes" id="UP000187486">
    <property type="component" value="Unassembled WGS sequence"/>
</dbReference>
<dbReference type="AlphaFoldDB" id="A0A1R0KU38"/>
<organism evidence="1 2">
    <name type="scientific">Amycolatopsis coloradensis</name>
    <dbReference type="NCBI Taxonomy" id="76021"/>
    <lineage>
        <taxon>Bacteria</taxon>
        <taxon>Bacillati</taxon>
        <taxon>Actinomycetota</taxon>
        <taxon>Actinomycetes</taxon>
        <taxon>Pseudonocardiales</taxon>
        <taxon>Pseudonocardiaceae</taxon>
        <taxon>Amycolatopsis</taxon>
    </lineage>
</organism>
<gene>
    <name evidence="1" type="ORF">BS329_15360</name>
</gene>
<sequence length="204" mass="22497">MTGTVRIISSVHEADAGETGELDTDTITALRALIDQECRTGQRESYCADSIGQRTFEAVLTSYTAPGSESRWAVRTEDNMGTSYLDAADRATAEARYEDEVRAMADCADDQMYAWWDYTDVDGLTQCAHTYRVETRTADTEEWSTLTTGDHTLTSNGFADAAHHLLVELIPYDERVGQARVEFTPDGHQDVAAVEVVDLAELAV</sequence>
<protein>
    <submittedName>
        <fullName evidence="1">Uncharacterized protein</fullName>
    </submittedName>
</protein>
<evidence type="ECO:0000313" key="1">
    <source>
        <dbReference type="EMBL" id="OLZ51642.1"/>
    </source>
</evidence>
<accession>A0A1R0KU38</accession>
<dbReference type="RefSeq" id="WP_076161213.1">
    <property type="nucleotide sequence ID" value="NZ_JBEZVB010000164.1"/>
</dbReference>
<comment type="caution">
    <text evidence="1">The sequence shown here is derived from an EMBL/GenBank/DDBJ whole genome shotgun (WGS) entry which is preliminary data.</text>
</comment>
<evidence type="ECO:0000313" key="2">
    <source>
        <dbReference type="Proteomes" id="UP000187486"/>
    </source>
</evidence>
<dbReference type="STRING" id="76021.BS329_15360"/>